<sequence>MGELRPLAPGLTPQSRALALALRELFEGLDVSVRRYAARRIRDAGTFSRYLSGTRVPPWEVVTDLLTDVAEHRGTAATPEAIELVRRLYQAAVETTTSPRHAVEVLEQQLAEADRASRRSTARGDALGDALLDRKHRIADLEVRLNQLEVEWSAERERAERLAAADPDVTGLLRERDHLREEAARLAAQLRAAQRQRDEAEQRCTLLERQLEAVEQTQWTAPSVAPAVPQALPRVLIVDDQSDNLLAMTAVLATLDQELVAVPSGREALKALLDHDDFAVIIMDVQMPDMDGYETAAHIKRRPRTHDVPIIFLTAMGTDPEHSARGYAAGAVDYIGKPFDPWVLRAKVAVFTGIYLEQRRLAGERRLPGAPERPPVQDGGQPNQFTVPSSDV</sequence>
<gene>
    <name evidence="6" type="ORF">ACFPC0_36090</name>
</gene>
<name>A0ABV8TQP8_9ACTN</name>
<evidence type="ECO:0000256" key="4">
    <source>
        <dbReference type="SAM" id="MobiDB-lite"/>
    </source>
</evidence>
<dbReference type="InterPro" id="IPR001789">
    <property type="entry name" value="Sig_transdc_resp-reg_receiver"/>
</dbReference>
<feature type="region of interest" description="Disordered" evidence="4">
    <location>
        <begin position="364"/>
        <end position="392"/>
    </location>
</feature>
<keyword evidence="1 2" id="KW-0597">Phosphoprotein</keyword>
<keyword evidence="7" id="KW-1185">Reference proteome</keyword>
<dbReference type="Gene3D" id="6.10.140.910">
    <property type="match status" value="1"/>
</dbReference>
<feature type="coiled-coil region" evidence="3">
    <location>
        <begin position="103"/>
        <end position="217"/>
    </location>
</feature>
<reference evidence="7" key="1">
    <citation type="journal article" date="2019" name="Int. J. Syst. Evol. Microbiol.">
        <title>The Global Catalogue of Microorganisms (GCM) 10K type strain sequencing project: providing services to taxonomists for standard genome sequencing and annotation.</title>
        <authorList>
            <consortium name="The Broad Institute Genomics Platform"/>
            <consortium name="The Broad Institute Genome Sequencing Center for Infectious Disease"/>
            <person name="Wu L."/>
            <person name="Ma J."/>
        </authorList>
    </citation>
    <scope>NUCLEOTIDE SEQUENCE [LARGE SCALE GENOMIC DNA]</scope>
    <source>
        <strain evidence="7">PCU 347</strain>
    </source>
</reference>
<organism evidence="6 7">
    <name type="scientific">Streptomyces andamanensis</name>
    <dbReference type="NCBI Taxonomy" id="1565035"/>
    <lineage>
        <taxon>Bacteria</taxon>
        <taxon>Bacillati</taxon>
        <taxon>Actinomycetota</taxon>
        <taxon>Actinomycetes</taxon>
        <taxon>Kitasatosporales</taxon>
        <taxon>Streptomycetaceae</taxon>
        <taxon>Streptomyces</taxon>
    </lineage>
</organism>
<feature type="modified residue" description="4-aspartylphosphate" evidence="2">
    <location>
        <position position="284"/>
    </location>
</feature>
<evidence type="ECO:0000313" key="7">
    <source>
        <dbReference type="Proteomes" id="UP001595824"/>
    </source>
</evidence>
<evidence type="ECO:0000313" key="6">
    <source>
        <dbReference type="EMBL" id="MFC4333090.1"/>
    </source>
</evidence>
<accession>A0ABV8TQP8</accession>
<dbReference type="EMBL" id="JBHSDP010000029">
    <property type="protein sequence ID" value="MFC4333090.1"/>
    <property type="molecule type" value="Genomic_DNA"/>
</dbReference>
<proteinExistence type="predicted"/>
<feature type="domain" description="Response regulatory" evidence="5">
    <location>
        <begin position="234"/>
        <end position="352"/>
    </location>
</feature>
<dbReference type="SMART" id="SM00448">
    <property type="entry name" value="REC"/>
    <property type="match status" value="1"/>
</dbReference>
<evidence type="ECO:0000256" key="1">
    <source>
        <dbReference type="ARBA" id="ARBA00022553"/>
    </source>
</evidence>
<dbReference type="SUPFAM" id="SSF52172">
    <property type="entry name" value="CheY-like"/>
    <property type="match status" value="1"/>
</dbReference>
<dbReference type="Pfam" id="PF00072">
    <property type="entry name" value="Response_reg"/>
    <property type="match status" value="1"/>
</dbReference>
<dbReference type="InterPro" id="IPR011006">
    <property type="entry name" value="CheY-like_superfamily"/>
</dbReference>
<evidence type="ECO:0000259" key="5">
    <source>
        <dbReference type="PROSITE" id="PS50110"/>
    </source>
</evidence>
<dbReference type="InterPro" id="IPR050595">
    <property type="entry name" value="Bact_response_regulator"/>
</dbReference>
<protein>
    <submittedName>
        <fullName evidence="6">Response regulator</fullName>
    </submittedName>
</protein>
<keyword evidence="3" id="KW-0175">Coiled coil</keyword>
<feature type="compositionally biased region" description="Polar residues" evidence="4">
    <location>
        <begin position="380"/>
        <end position="392"/>
    </location>
</feature>
<evidence type="ECO:0000256" key="2">
    <source>
        <dbReference type="PROSITE-ProRule" id="PRU00169"/>
    </source>
</evidence>
<dbReference type="PANTHER" id="PTHR44591:SF3">
    <property type="entry name" value="RESPONSE REGULATORY DOMAIN-CONTAINING PROTEIN"/>
    <property type="match status" value="1"/>
</dbReference>
<dbReference type="RefSeq" id="WP_381744443.1">
    <property type="nucleotide sequence ID" value="NZ_JBHSDP010000029.1"/>
</dbReference>
<evidence type="ECO:0000256" key="3">
    <source>
        <dbReference type="SAM" id="Coils"/>
    </source>
</evidence>
<dbReference type="Proteomes" id="UP001595824">
    <property type="component" value="Unassembled WGS sequence"/>
</dbReference>
<dbReference type="Gene3D" id="3.40.50.2300">
    <property type="match status" value="1"/>
</dbReference>
<comment type="caution">
    <text evidence="6">The sequence shown here is derived from an EMBL/GenBank/DDBJ whole genome shotgun (WGS) entry which is preliminary data.</text>
</comment>
<dbReference type="PANTHER" id="PTHR44591">
    <property type="entry name" value="STRESS RESPONSE REGULATOR PROTEIN 1"/>
    <property type="match status" value="1"/>
</dbReference>
<dbReference type="PROSITE" id="PS50110">
    <property type="entry name" value="RESPONSE_REGULATORY"/>
    <property type="match status" value="1"/>
</dbReference>